<organism evidence="8 9">
    <name type="scientific">Halomarina oriensis</name>
    <dbReference type="NCBI Taxonomy" id="671145"/>
    <lineage>
        <taxon>Archaea</taxon>
        <taxon>Methanobacteriati</taxon>
        <taxon>Methanobacteriota</taxon>
        <taxon>Stenosarchaea group</taxon>
        <taxon>Halobacteria</taxon>
        <taxon>Halobacteriales</taxon>
        <taxon>Natronomonadaceae</taxon>
        <taxon>Halomarina</taxon>
    </lineage>
</organism>
<dbReference type="Gene3D" id="1.10.287.3510">
    <property type="match status" value="1"/>
</dbReference>
<dbReference type="InterPro" id="IPR050601">
    <property type="entry name" value="CPA3_antiporter_subunitC"/>
</dbReference>
<evidence type="ECO:0000256" key="1">
    <source>
        <dbReference type="ARBA" id="ARBA00004651"/>
    </source>
</evidence>
<gene>
    <name evidence="8" type="ORF">GQS65_02290</name>
</gene>
<accession>A0A6B0GHR1</accession>
<evidence type="ECO:0000313" key="8">
    <source>
        <dbReference type="EMBL" id="MWG33331.1"/>
    </source>
</evidence>
<name>A0A6B0GHR1_9EURY</name>
<dbReference type="OrthoDB" id="18006at2157"/>
<dbReference type="InterPro" id="IPR039428">
    <property type="entry name" value="NUOK/Mnh_C1-like"/>
</dbReference>
<keyword evidence="4 7" id="KW-1133">Transmembrane helix</keyword>
<evidence type="ECO:0000256" key="3">
    <source>
        <dbReference type="ARBA" id="ARBA00022692"/>
    </source>
</evidence>
<comment type="subcellular location">
    <subcellularLocation>
        <location evidence="1">Cell membrane</location>
        <topology evidence="1">Multi-pass membrane protein</topology>
    </subcellularLocation>
</comment>
<dbReference type="Pfam" id="PF00420">
    <property type="entry name" value="Oxidored_q2"/>
    <property type="match status" value="1"/>
</dbReference>
<feature type="region of interest" description="Disordered" evidence="6">
    <location>
        <begin position="136"/>
        <end position="183"/>
    </location>
</feature>
<keyword evidence="5 7" id="KW-0472">Membrane</keyword>
<dbReference type="PANTHER" id="PTHR34583">
    <property type="entry name" value="ANTIPORTER SUBUNIT MNHC2-RELATED"/>
    <property type="match status" value="1"/>
</dbReference>
<comment type="caution">
    <text evidence="8">The sequence shown here is derived from an EMBL/GenBank/DDBJ whole genome shotgun (WGS) entry which is preliminary data.</text>
</comment>
<feature type="transmembrane region" description="Helical" evidence="7">
    <location>
        <begin position="27"/>
        <end position="44"/>
    </location>
</feature>
<keyword evidence="9" id="KW-1185">Reference proteome</keyword>
<evidence type="ECO:0000256" key="2">
    <source>
        <dbReference type="ARBA" id="ARBA00022475"/>
    </source>
</evidence>
<evidence type="ECO:0000256" key="7">
    <source>
        <dbReference type="SAM" id="Phobius"/>
    </source>
</evidence>
<dbReference type="EMBL" id="WSZK01000006">
    <property type="protein sequence ID" value="MWG33331.1"/>
    <property type="molecule type" value="Genomic_DNA"/>
</dbReference>
<feature type="transmembrane region" description="Helical" evidence="7">
    <location>
        <begin position="94"/>
        <end position="116"/>
    </location>
</feature>
<evidence type="ECO:0000313" key="9">
    <source>
        <dbReference type="Proteomes" id="UP000451471"/>
    </source>
</evidence>
<protein>
    <submittedName>
        <fullName evidence="8">Cation:proton antiporter</fullName>
    </submittedName>
</protein>
<feature type="transmembrane region" description="Helical" evidence="7">
    <location>
        <begin position="51"/>
        <end position="74"/>
    </location>
</feature>
<evidence type="ECO:0000256" key="5">
    <source>
        <dbReference type="ARBA" id="ARBA00023136"/>
    </source>
</evidence>
<evidence type="ECO:0000256" key="6">
    <source>
        <dbReference type="SAM" id="MobiDB-lite"/>
    </source>
</evidence>
<reference evidence="8 9" key="1">
    <citation type="submission" date="2019-12" db="EMBL/GenBank/DDBJ databases">
        <title>Halocatena pleomorpha gen. nov. sp. nov., an extremely halophilic archaeon of family Halobacteriaceae isolated from saltpan soil.</title>
        <authorList>
            <person name="Pal Y."/>
            <person name="Verma A."/>
            <person name="Krishnamurthi S."/>
            <person name="Kumar P."/>
        </authorList>
    </citation>
    <scope>NUCLEOTIDE SEQUENCE [LARGE SCALE GENOMIC DNA]</scope>
    <source>
        <strain evidence="8 9">JCM 16495</strain>
    </source>
</reference>
<keyword evidence="2" id="KW-1003">Cell membrane</keyword>
<dbReference type="Proteomes" id="UP000451471">
    <property type="component" value="Unassembled WGS sequence"/>
</dbReference>
<dbReference type="AlphaFoldDB" id="A0A6B0GHR1"/>
<sequence length="183" mass="18692">MTPTALSTVFTAIPLQASAQSPNTQFVIAVVLGLLFAIGTFLVLRRDVVRVVWGIAIISQATNMYLVTMGGIAGSVPILAHGATPDPATVSNPLVQALVLTAIVIGFGTTAFALVLTYRVYEEHGTIDLAELGAAPPESGVSAMTDSSIDGPEATGDGEPVTDDDGDTDRHGGPAGSTEVADD</sequence>
<dbReference type="GO" id="GO:0005886">
    <property type="term" value="C:plasma membrane"/>
    <property type="evidence" value="ECO:0007669"/>
    <property type="project" value="UniProtKB-SubCell"/>
</dbReference>
<evidence type="ECO:0000256" key="4">
    <source>
        <dbReference type="ARBA" id="ARBA00022989"/>
    </source>
</evidence>
<dbReference type="PANTHER" id="PTHR34583:SF2">
    <property type="entry name" value="ANTIPORTER SUBUNIT MNHC2-RELATED"/>
    <property type="match status" value="1"/>
</dbReference>
<proteinExistence type="predicted"/>
<keyword evidence="3 7" id="KW-0812">Transmembrane</keyword>